<dbReference type="RefSeq" id="WP_015231863.1">
    <property type="nucleotide sequence ID" value="NC_019791.1"/>
</dbReference>
<name>L0AA96_CALLD</name>
<dbReference type="SUPFAM" id="SSF64307">
    <property type="entry name" value="SirA-like"/>
    <property type="match status" value="1"/>
</dbReference>
<dbReference type="Gene3D" id="3.30.110.40">
    <property type="entry name" value="TusA-like domain"/>
    <property type="match status" value="1"/>
</dbReference>
<accession>L0AA96</accession>
<dbReference type="EMBL" id="CP003378">
    <property type="protein sequence ID" value="AFZ69965.1"/>
    <property type="molecule type" value="Genomic_DNA"/>
</dbReference>
<dbReference type="AlphaFoldDB" id="L0AA96"/>
<organism evidence="3 4">
    <name type="scientific">Caldisphaera lagunensis (strain DSM 15908 / JCM 11604 / ANMR 0165 / IC-154)</name>
    <dbReference type="NCBI Taxonomy" id="1056495"/>
    <lineage>
        <taxon>Archaea</taxon>
        <taxon>Thermoproteota</taxon>
        <taxon>Thermoprotei</taxon>
        <taxon>Acidilobales</taxon>
        <taxon>Caldisphaeraceae</taxon>
        <taxon>Caldisphaera</taxon>
    </lineage>
</organism>
<evidence type="ECO:0000256" key="1">
    <source>
        <dbReference type="ARBA" id="ARBA00008984"/>
    </source>
</evidence>
<evidence type="ECO:0000259" key="2">
    <source>
        <dbReference type="Pfam" id="PF01206"/>
    </source>
</evidence>
<comment type="similarity">
    <text evidence="1">Belongs to the sulfur carrier protein TusA family.</text>
</comment>
<evidence type="ECO:0000313" key="3">
    <source>
        <dbReference type="EMBL" id="AFZ69965.1"/>
    </source>
</evidence>
<reference evidence="4" key="1">
    <citation type="submission" date="2012-03" db="EMBL/GenBank/DDBJ databases">
        <title>Complete genome of Caldisphaera lagunensis DSM 15908.</title>
        <authorList>
            <person name="Lucas S."/>
            <person name="Copeland A."/>
            <person name="Lapidus A."/>
            <person name="Glavina del Rio T."/>
            <person name="Dalin E."/>
            <person name="Tice H."/>
            <person name="Bruce D."/>
            <person name="Goodwin L."/>
            <person name="Pitluck S."/>
            <person name="Peters L."/>
            <person name="Mikhailova N."/>
            <person name="Teshima H."/>
            <person name="Kyrpides N."/>
            <person name="Mavromatis K."/>
            <person name="Ivanova N."/>
            <person name="Brettin T."/>
            <person name="Detter J.C."/>
            <person name="Han C."/>
            <person name="Larimer F."/>
            <person name="Land M."/>
            <person name="Hauser L."/>
            <person name="Markowitz V."/>
            <person name="Cheng J.-F."/>
            <person name="Hugenholtz P."/>
            <person name="Woyke T."/>
            <person name="Wu D."/>
            <person name="Spring S."/>
            <person name="Schroeder M."/>
            <person name="Brambilla E."/>
            <person name="Klenk H.-P."/>
            <person name="Eisen J.A."/>
        </authorList>
    </citation>
    <scope>NUCLEOTIDE SEQUENCE [LARGE SCALE GENOMIC DNA]</scope>
    <source>
        <strain evidence="4">DSM 15908 / JCM 11604 / IC-154</strain>
    </source>
</reference>
<dbReference type="InterPro" id="IPR036868">
    <property type="entry name" value="TusA-like_sf"/>
</dbReference>
<gene>
    <name evidence="3" type="ordered locus">Calag_0181</name>
</gene>
<dbReference type="GeneID" id="14211441"/>
<dbReference type="eggNOG" id="arCOG02062">
    <property type="taxonomic scope" value="Archaea"/>
</dbReference>
<dbReference type="OrthoDB" id="45650at2157"/>
<dbReference type="Pfam" id="PF01206">
    <property type="entry name" value="TusA"/>
    <property type="match status" value="1"/>
</dbReference>
<dbReference type="PANTHER" id="PTHR33279:SF6">
    <property type="entry name" value="SULFUR CARRIER PROTEIN YEDF-RELATED"/>
    <property type="match status" value="1"/>
</dbReference>
<proteinExistence type="inferred from homology"/>
<evidence type="ECO:0000313" key="4">
    <source>
        <dbReference type="Proteomes" id="UP000010469"/>
    </source>
</evidence>
<dbReference type="InParanoid" id="L0AA96"/>
<protein>
    <submittedName>
        <fullName evidence="3">Putative redox protein, regulator of disulfide bond formation</fullName>
    </submittedName>
</protein>
<dbReference type="HOGENOM" id="CLU_165255_1_2_2"/>
<dbReference type="InterPro" id="IPR001455">
    <property type="entry name" value="TusA-like"/>
</dbReference>
<keyword evidence="4" id="KW-1185">Reference proteome</keyword>
<dbReference type="FunCoup" id="L0AA96">
    <property type="interactions" value="8"/>
</dbReference>
<dbReference type="STRING" id="1056495.Calag_0181"/>
<sequence length="77" mass="8523">MADIVVDSKGLACPGPITELIKAYKKAKNGDRIILYATDPGVKADSKAWCERTKNKLVNIEEENGTYKVTIEIINKK</sequence>
<dbReference type="PANTHER" id="PTHR33279">
    <property type="entry name" value="SULFUR CARRIER PROTEIN YEDF-RELATED"/>
    <property type="match status" value="1"/>
</dbReference>
<dbReference type="Proteomes" id="UP000010469">
    <property type="component" value="Chromosome"/>
</dbReference>
<dbReference type="KEGG" id="clg:Calag_0181"/>
<feature type="domain" description="UPF0033" evidence="2">
    <location>
        <begin position="5"/>
        <end position="72"/>
    </location>
</feature>